<reference evidence="1" key="1">
    <citation type="submission" date="2016-11" db="EMBL/GenBank/DDBJ databases">
        <title>The genome of Nicotiana attenuata.</title>
        <authorList>
            <person name="Xu S."/>
            <person name="Brockmoeller T."/>
            <person name="Gaquerel E."/>
            <person name="Navarro A."/>
            <person name="Kuhl H."/>
            <person name="Gase K."/>
            <person name="Ling Z."/>
            <person name="Zhou W."/>
            <person name="Kreitzer C."/>
            <person name="Stanke M."/>
            <person name="Tang H."/>
            <person name="Lyons E."/>
            <person name="Pandey P."/>
            <person name="Pandey S.P."/>
            <person name="Timmermann B."/>
            <person name="Baldwin I.T."/>
        </authorList>
    </citation>
    <scope>NUCLEOTIDE SEQUENCE [LARGE SCALE GENOMIC DNA]</scope>
    <source>
        <strain evidence="1">UT</strain>
    </source>
</reference>
<gene>
    <name evidence="1" type="ORF">A4A49_32342</name>
</gene>
<name>A0A1J6K2L5_NICAT</name>
<accession>A0A1J6K2L5</accession>
<proteinExistence type="predicted"/>
<dbReference type="Gramene" id="OIT23590">
    <property type="protein sequence ID" value="OIT23590"/>
    <property type="gene ID" value="A4A49_32342"/>
</dbReference>
<dbReference type="EMBL" id="MJEQ01003278">
    <property type="protein sequence ID" value="OIT23590.1"/>
    <property type="molecule type" value="Genomic_DNA"/>
</dbReference>
<sequence length="162" mass="18428">MPPVVDAPLVYMSIGESSILCKFFLVWLQRRALLVNWSSRRKVKRDTVSAMAPCWAFREEIAFHLSQLFPLSTLLSLQLASTGKCEANTTAVIDKEIDMVDELEDMFILSGEKGNPCSYVVTTAPISVANESLYLKKTLRRFWKLLLNFEVIHCCSLWSFSL</sequence>
<keyword evidence="2" id="KW-1185">Reference proteome</keyword>
<comment type="caution">
    <text evidence="1">The sequence shown here is derived from an EMBL/GenBank/DDBJ whole genome shotgun (WGS) entry which is preliminary data.</text>
</comment>
<dbReference type="Proteomes" id="UP000187609">
    <property type="component" value="Unassembled WGS sequence"/>
</dbReference>
<evidence type="ECO:0000313" key="2">
    <source>
        <dbReference type="Proteomes" id="UP000187609"/>
    </source>
</evidence>
<protein>
    <submittedName>
        <fullName evidence="1">Uncharacterized protein</fullName>
    </submittedName>
</protein>
<dbReference type="AlphaFoldDB" id="A0A1J6K2L5"/>
<evidence type="ECO:0000313" key="1">
    <source>
        <dbReference type="EMBL" id="OIT23590.1"/>
    </source>
</evidence>
<organism evidence="1 2">
    <name type="scientific">Nicotiana attenuata</name>
    <name type="common">Coyote tobacco</name>
    <dbReference type="NCBI Taxonomy" id="49451"/>
    <lineage>
        <taxon>Eukaryota</taxon>
        <taxon>Viridiplantae</taxon>
        <taxon>Streptophyta</taxon>
        <taxon>Embryophyta</taxon>
        <taxon>Tracheophyta</taxon>
        <taxon>Spermatophyta</taxon>
        <taxon>Magnoliopsida</taxon>
        <taxon>eudicotyledons</taxon>
        <taxon>Gunneridae</taxon>
        <taxon>Pentapetalae</taxon>
        <taxon>asterids</taxon>
        <taxon>lamiids</taxon>
        <taxon>Solanales</taxon>
        <taxon>Solanaceae</taxon>
        <taxon>Nicotianoideae</taxon>
        <taxon>Nicotianeae</taxon>
        <taxon>Nicotiana</taxon>
    </lineage>
</organism>